<gene>
    <name evidence="1" type="ORF">CITCOLO1_LOCUS7795</name>
</gene>
<dbReference type="EMBL" id="OZ021736">
    <property type="protein sequence ID" value="CAK9315949.1"/>
    <property type="molecule type" value="Genomic_DNA"/>
</dbReference>
<organism evidence="1 2">
    <name type="scientific">Citrullus colocynthis</name>
    <name type="common">colocynth</name>
    <dbReference type="NCBI Taxonomy" id="252529"/>
    <lineage>
        <taxon>Eukaryota</taxon>
        <taxon>Viridiplantae</taxon>
        <taxon>Streptophyta</taxon>
        <taxon>Embryophyta</taxon>
        <taxon>Tracheophyta</taxon>
        <taxon>Spermatophyta</taxon>
        <taxon>Magnoliopsida</taxon>
        <taxon>eudicotyledons</taxon>
        <taxon>Gunneridae</taxon>
        <taxon>Pentapetalae</taxon>
        <taxon>rosids</taxon>
        <taxon>fabids</taxon>
        <taxon>Cucurbitales</taxon>
        <taxon>Cucurbitaceae</taxon>
        <taxon>Benincaseae</taxon>
        <taxon>Citrullus</taxon>
    </lineage>
</organism>
<keyword evidence="2" id="KW-1185">Reference proteome</keyword>
<evidence type="ECO:0000313" key="1">
    <source>
        <dbReference type="EMBL" id="CAK9315949.1"/>
    </source>
</evidence>
<sequence>MDASSKKSESHVVSFVSLQRRRRKTPLVQSMMISLGCLLNGIPWTFEELIIQVEAEFFIWRLSFNLLKANDQFSFYHICIFLSHHIHSIEQLLSNKRMNVLHFQVFQK</sequence>
<proteinExistence type="predicted"/>
<protein>
    <submittedName>
        <fullName evidence="1">Uncharacterized protein</fullName>
    </submittedName>
</protein>
<reference evidence="1 2" key="1">
    <citation type="submission" date="2024-03" db="EMBL/GenBank/DDBJ databases">
        <authorList>
            <person name="Gkanogiannis A."/>
            <person name="Becerra Lopez-Lavalle L."/>
        </authorList>
    </citation>
    <scope>NUCLEOTIDE SEQUENCE [LARGE SCALE GENOMIC DNA]</scope>
</reference>
<accession>A0ABP0Y654</accession>
<name>A0ABP0Y654_9ROSI</name>
<dbReference type="Proteomes" id="UP001642487">
    <property type="component" value="Chromosome 2"/>
</dbReference>
<evidence type="ECO:0000313" key="2">
    <source>
        <dbReference type="Proteomes" id="UP001642487"/>
    </source>
</evidence>